<dbReference type="Pfam" id="PF01451">
    <property type="entry name" value="LMWPc"/>
    <property type="match status" value="1"/>
</dbReference>
<evidence type="ECO:0000256" key="3">
    <source>
        <dbReference type="ARBA" id="ARBA00022801"/>
    </source>
</evidence>
<dbReference type="CDD" id="cd16343">
    <property type="entry name" value="LMWPTP"/>
    <property type="match status" value="1"/>
</dbReference>
<evidence type="ECO:0000313" key="9">
    <source>
        <dbReference type="Proteomes" id="UP000235746"/>
    </source>
</evidence>
<dbReference type="EC" id="3.1.3.48" evidence="2"/>
<proteinExistence type="inferred from homology"/>
<evidence type="ECO:0000256" key="1">
    <source>
        <dbReference type="ARBA" id="ARBA00011063"/>
    </source>
</evidence>
<dbReference type="InterPro" id="IPR017867">
    <property type="entry name" value="Tyr_phospatase_low_mol_wt"/>
</dbReference>
<dbReference type="GO" id="GO:0004725">
    <property type="term" value="F:protein tyrosine phosphatase activity"/>
    <property type="evidence" value="ECO:0007669"/>
    <property type="project" value="UniProtKB-EC"/>
</dbReference>
<gene>
    <name evidence="8" type="ORF">BCT74_18830</name>
</gene>
<keyword evidence="4" id="KW-0904">Protein phosphatase</keyword>
<keyword evidence="3" id="KW-0378">Hydrolase</keyword>
<protein>
    <recommendedName>
        <fullName evidence="2">protein-tyrosine-phosphatase</fullName>
        <ecNumber evidence="2">3.1.3.48</ecNumber>
    </recommendedName>
</protein>
<dbReference type="Proteomes" id="UP000235746">
    <property type="component" value="Unassembled WGS sequence"/>
</dbReference>
<dbReference type="InterPro" id="IPR023485">
    <property type="entry name" value="Ptyr_pPase"/>
</dbReference>
<comment type="caution">
    <text evidence="8">The sequence shown here is derived from an EMBL/GenBank/DDBJ whole genome shotgun (WGS) entry which is preliminary data.</text>
</comment>
<dbReference type="Gene3D" id="3.40.50.2300">
    <property type="match status" value="1"/>
</dbReference>
<feature type="active site" description="Proton donor" evidence="6">
    <location>
        <position position="118"/>
    </location>
</feature>
<feature type="domain" description="Phosphotyrosine protein phosphatase I" evidence="7">
    <location>
        <begin position="3"/>
        <end position="144"/>
    </location>
</feature>
<evidence type="ECO:0000256" key="2">
    <source>
        <dbReference type="ARBA" id="ARBA00013064"/>
    </source>
</evidence>
<dbReference type="InterPro" id="IPR050438">
    <property type="entry name" value="LMW_PTPase"/>
</dbReference>
<dbReference type="RefSeq" id="WP_017109851.1">
    <property type="nucleotide sequence ID" value="NZ_AP025499.1"/>
</dbReference>
<dbReference type="InterPro" id="IPR036196">
    <property type="entry name" value="Ptyr_pPase_sf"/>
</dbReference>
<name>A0A2N7IJM4_9VIBR</name>
<organism evidence="8 9">
    <name type="scientific">Vibrio lentus</name>
    <dbReference type="NCBI Taxonomy" id="136468"/>
    <lineage>
        <taxon>Bacteria</taxon>
        <taxon>Pseudomonadati</taxon>
        <taxon>Pseudomonadota</taxon>
        <taxon>Gammaproteobacteria</taxon>
        <taxon>Vibrionales</taxon>
        <taxon>Vibrionaceae</taxon>
        <taxon>Vibrio</taxon>
    </lineage>
</organism>
<evidence type="ECO:0000259" key="7">
    <source>
        <dbReference type="SMART" id="SM00226"/>
    </source>
</evidence>
<comment type="similarity">
    <text evidence="1">Belongs to the low molecular weight phosphotyrosine protein phosphatase family.</text>
</comment>
<feature type="active site" description="Nucleophile" evidence="6">
    <location>
        <position position="9"/>
    </location>
</feature>
<dbReference type="PANTHER" id="PTHR11717:SF31">
    <property type="entry name" value="LOW MOLECULAR WEIGHT PROTEIN-TYROSINE-PHOSPHATASE ETP-RELATED"/>
    <property type="match status" value="1"/>
</dbReference>
<dbReference type="EMBL" id="MCYL01000010">
    <property type="protein sequence ID" value="PML57953.1"/>
    <property type="molecule type" value="Genomic_DNA"/>
</dbReference>
<comment type="catalytic activity">
    <reaction evidence="5">
        <text>O-phospho-L-tyrosyl-[protein] + H2O = L-tyrosyl-[protein] + phosphate</text>
        <dbReference type="Rhea" id="RHEA:10684"/>
        <dbReference type="Rhea" id="RHEA-COMP:10136"/>
        <dbReference type="Rhea" id="RHEA-COMP:20101"/>
        <dbReference type="ChEBI" id="CHEBI:15377"/>
        <dbReference type="ChEBI" id="CHEBI:43474"/>
        <dbReference type="ChEBI" id="CHEBI:46858"/>
        <dbReference type="ChEBI" id="CHEBI:61978"/>
        <dbReference type="EC" id="3.1.3.48"/>
    </reaction>
</comment>
<dbReference type="AlphaFoldDB" id="A0A2N7IJM4"/>
<sequence length="146" mass="15837">MFNRILVVCMGNICRSPLGEASLKAIMPNKAVCSAGIATEPSGLIGQPADSMMQSVSANHGLELNEHKAQQLTQELCDSNDLILVMEPAHIDLVASIAPNARHKTLLLGQWSVGTIADPYQKDQQAFEFALQQVLQASRQWAQKIA</sequence>
<evidence type="ECO:0000256" key="6">
    <source>
        <dbReference type="PIRSR" id="PIRSR617867-1"/>
    </source>
</evidence>
<dbReference type="PANTHER" id="PTHR11717">
    <property type="entry name" value="LOW MOLECULAR WEIGHT PROTEIN TYROSINE PHOSPHATASE"/>
    <property type="match status" value="1"/>
</dbReference>
<accession>A0A2N7IJM4</accession>
<reference evidence="9" key="1">
    <citation type="submission" date="2016-07" db="EMBL/GenBank/DDBJ databases">
        <title>Nontailed viruses are major unrecognized killers of bacteria in the ocean.</title>
        <authorList>
            <person name="Kauffman K."/>
            <person name="Hussain F."/>
            <person name="Yang J."/>
            <person name="Arevalo P."/>
            <person name="Brown J."/>
            <person name="Cutler M."/>
            <person name="Kelly L."/>
            <person name="Polz M.F."/>
        </authorList>
    </citation>
    <scope>NUCLEOTIDE SEQUENCE [LARGE SCALE GENOMIC DNA]</scope>
    <source>
        <strain evidence="9">10N.261.51.B8</strain>
    </source>
</reference>
<feature type="active site" evidence="6">
    <location>
        <position position="15"/>
    </location>
</feature>
<dbReference type="PRINTS" id="PR00719">
    <property type="entry name" value="LMWPTPASE"/>
</dbReference>
<evidence type="ECO:0000313" key="8">
    <source>
        <dbReference type="EMBL" id="PML57953.1"/>
    </source>
</evidence>
<dbReference type="SMART" id="SM00226">
    <property type="entry name" value="LMWPc"/>
    <property type="match status" value="1"/>
</dbReference>
<evidence type="ECO:0000256" key="4">
    <source>
        <dbReference type="ARBA" id="ARBA00022912"/>
    </source>
</evidence>
<evidence type="ECO:0000256" key="5">
    <source>
        <dbReference type="ARBA" id="ARBA00051722"/>
    </source>
</evidence>
<dbReference type="SUPFAM" id="SSF52788">
    <property type="entry name" value="Phosphotyrosine protein phosphatases I"/>
    <property type="match status" value="1"/>
</dbReference>